<evidence type="ECO:0000313" key="3">
    <source>
        <dbReference type="Proteomes" id="UP001310594"/>
    </source>
</evidence>
<dbReference type="EMBL" id="JAVRQU010000007">
    <property type="protein sequence ID" value="KAK5700990.1"/>
    <property type="molecule type" value="Genomic_DNA"/>
</dbReference>
<feature type="compositionally biased region" description="Low complexity" evidence="1">
    <location>
        <begin position="255"/>
        <end position="293"/>
    </location>
</feature>
<feature type="compositionally biased region" description="Basic and acidic residues" evidence="1">
    <location>
        <begin position="110"/>
        <end position="120"/>
    </location>
</feature>
<accession>A0AAN7WBG4</accession>
<comment type="caution">
    <text evidence="2">The sequence shown here is derived from an EMBL/GenBank/DDBJ whole genome shotgun (WGS) entry which is preliminary data.</text>
</comment>
<gene>
    <name evidence="2" type="ORF">LTR97_005509</name>
</gene>
<feature type="compositionally biased region" description="Basic and acidic residues" evidence="1">
    <location>
        <begin position="426"/>
        <end position="435"/>
    </location>
</feature>
<organism evidence="2 3">
    <name type="scientific">Elasticomyces elasticus</name>
    <dbReference type="NCBI Taxonomy" id="574655"/>
    <lineage>
        <taxon>Eukaryota</taxon>
        <taxon>Fungi</taxon>
        <taxon>Dikarya</taxon>
        <taxon>Ascomycota</taxon>
        <taxon>Pezizomycotina</taxon>
        <taxon>Dothideomycetes</taxon>
        <taxon>Dothideomycetidae</taxon>
        <taxon>Mycosphaerellales</taxon>
        <taxon>Teratosphaeriaceae</taxon>
        <taxon>Elasticomyces</taxon>
    </lineage>
</organism>
<dbReference type="AlphaFoldDB" id="A0AAN7WBG4"/>
<feature type="region of interest" description="Disordered" evidence="1">
    <location>
        <begin position="1"/>
        <end position="523"/>
    </location>
</feature>
<feature type="compositionally biased region" description="Basic and acidic residues" evidence="1">
    <location>
        <begin position="1"/>
        <end position="31"/>
    </location>
</feature>
<sequence length="523" mass="54662">MSSSERSHSTIRDLRSLFEAKGTDSSPDTRGRSRSGITDSENSRPTSKVRASFVPVESKGVMASAEEGGLGHVMPGLKRESSAGLRRGSFSENGEDGEALLALKKTVSQEAERREKDSRVPEAIPEHAATSAAATPTMQADRKQEDDGMEESPLAHKTDKEPVNPDKPVTAAEEEPSELQPAEPTNKAAVSGGEALPPVAEDLRETTQPAHKAPTTNGTQEAPASAELGSAVKKAKQAEHTSTSKPTNSRPAPISTKTAQKSSTSSAKSPASLPKTPLSAKASTSAKSATSESTEIKQPLKKASRSSLTAPTAASVARADRSVSTSSKQSPPAKPKPREGTKTVELPSRLLAPTAASRAKHDTNPAPTHSTAPTRPKPQATTTRPTPRTSLQRPDSRASHASKKPSAADGSFLERMMRPTAASSSKTHEKVDAKSPPRTKPAAPASKPKTNGHAKKPAKAEKNASQEPEEDHLPLKNGTPQPTPLATVSDAPGGIETPVPQADGDPSSDGVLENTPAFGETIR</sequence>
<feature type="compositionally biased region" description="Low complexity" evidence="1">
    <location>
        <begin position="312"/>
        <end position="331"/>
    </location>
</feature>
<proteinExistence type="predicted"/>
<feature type="compositionally biased region" description="Low complexity" evidence="1">
    <location>
        <begin position="371"/>
        <end position="389"/>
    </location>
</feature>
<feature type="compositionally biased region" description="Polar residues" evidence="1">
    <location>
        <begin position="35"/>
        <end position="46"/>
    </location>
</feature>
<feature type="compositionally biased region" description="Polar residues" evidence="1">
    <location>
        <begin position="206"/>
        <end position="222"/>
    </location>
</feature>
<reference evidence="2" key="1">
    <citation type="submission" date="2023-08" db="EMBL/GenBank/DDBJ databases">
        <title>Black Yeasts Isolated from many extreme environments.</title>
        <authorList>
            <person name="Coleine C."/>
            <person name="Stajich J.E."/>
            <person name="Selbmann L."/>
        </authorList>
    </citation>
    <scope>NUCLEOTIDE SEQUENCE</scope>
    <source>
        <strain evidence="2">CCFEE 5810</strain>
    </source>
</reference>
<protein>
    <submittedName>
        <fullName evidence="2">Uncharacterized protein</fullName>
    </submittedName>
</protein>
<name>A0AAN7WBG4_9PEZI</name>
<feature type="compositionally biased region" description="Basic and acidic residues" evidence="1">
    <location>
        <begin position="153"/>
        <end position="164"/>
    </location>
</feature>
<feature type="compositionally biased region" description="Polar residues" evidence="1">
    <location>
        <begin position="240"/>
        <end position="250"/>
    </location>
</feature>
<dbReference type="Proteomes" id="UP001310594">
    <property type="component" value="Unassembled WGS sequence"/>
</dbReference>
<evidence type="ECO:0000313" key="2">
    <source>
        <dbReference type="EMBL" id="KAK5700990.1"/>
    </source>
</evidence>
<evidence type="ECO:0000256" key="1">
    <source>
        <dbReference type="SAM" id="MobiDB-lite"/>
    </source>
</evidence>